<evidence type="ECO:0000313" key="3">
    <source>
        <dbReference type="Proteomes" id="UP000823775"/>
    </source>
</evidence>
<feature type="signal peptide" evidence="1">
    <location>
        <begin position="1"/>
        <end position="23"/>
    </location>
</feature>
<organism evidence="2 3">
    <name type="scientific">Datura stramonium</name>
    <name type="common">Jimsonweed</name>
    <name type="synonym">Common thornapple</name>
    <dbReference type="NCBI Taxonomy" id="4076"/>
    <lineage>
        <taxon>Eukaryota</taxon>
        <taxon>Viridiplantae</taxon>
        <taxon>Streptophyta</taxon>
        <taxon>Embryophyta</taxon>
        <taxon>Tracheophyta</taxon>
        <taxon>Spermatophyta</taxon>
        <taxon>Magnoliopsida</taxon>
        <taxon>eudicotyledons</taxon>
        <taxon>Gunneridae</taxon>
        <taxon>Pentapetalae</taxon>
        <taxon>asterids</taxon>
        <taxon>lamiids</taxon>
        <taxon>Solanales</taxon>
        <taxon>Solanaceae</taxon>
        <taxon>Solanoideae</taxon>
        <taxon>Datureae</taxon>
        <taxon>Datura</taxon>
    </lineage>
</organism>
<proteinExistence type="predicted"/>
<sequence>MATMFKHSHFALSALYLYPLLFALQADVETDVAAGQPKKRTFKKFQLQGVGLVPCSTCPLTGSSSSSMLVLTCEGLYELLPSHNLFGIISLVPERFEEEANGLDQAAQGEPGI</sequence>
<keyword evidence="1" id="KW-0732">Signal</keyword>
<name>A0ABS8VEJ7_DATST</name>
<dbReference type="EMBL" id="JACEIK010004370">
    <property type="protein sequence ID" value="MCD9645216.1"/>
    <property type="molecule type" value="Genomic_DNA"/>
</dbReference>
<evidence type="ECO:0000256" key="1">
    <source>
        <dbReference type="SAM" id="SignalP"/>
    </source>
</evidence>
<feature type="chain" id="PRO_5046230427" evidence="1">
    <location>
        <begin position="24"/>
        <end position="113"/>
    </location>
</feature>
<protein>
    <submittedName>
        <fullName evidence="2">Uncharacterized protein</fullName>
    </submittedName>
</protein>
<comment type="caution">
    <text evidence="2">The sequence shown here is derived from an EMBL/GenBank/DDBJ whole genome shotgun (WGS) entry which is preliminary data.</text>
</comment>
<keyword evidence="3" id="KW-1185">Reference proteome</keyword>
<gene>
    <name evidence="2" type="ORF">HAX54_033983</name>
</gene>
<evidence type="ECO:0000313" key="2">
    <source>
        <dbReference type="EMBL" id="MCD9645216.1"/>
    </source>
</evidence>
<dbReference type="Proteomes" id="UP000823775">
    <property type="component" value="Unassembled WGS sequence"/>
</dbReference>
<reference evidence="2 3" key="1">
    <citation type="journal article" date="2021" name="BMC Genomics">
        <title>Datura genome reveals duplications of psychoactive alkaloid biosynthetic genes and high mutation rate following tissue culture.</title>
        <authorList>
            <person name="Rajewski A."/>
            <person name="Carter-House D."/>
            <person name="Stajich J."/>
            <person name="Litt A."/>
        </authorList>
    </citation>
    <scope>NUCLEOTIDE SEQUENCE [LARGE SCALE GENOMIC DNA]</scope>
    <source>
        <strain evidence="2">AR-01</strain>
    </source>
</reference>
<accession>A0ABS8VEJ7</accession>